<dbReference type="Pfam" id="PF21788">
    <property type="entry name" value="TNP-like_GBD"/>
    <property type="match status" value="1"/>
</dbReference>
<dbReference type="Proteomes" id="UP000504635">
    <property type="component" value="Unplaced"/>
</dbReference>
<dbReference type="Pfam" id="PF21789">
    <property type="entry name" value="TNP-like_RNaseH_C"/>
    <property type="match status" value="1"/>
</dbReference>
<dbReference type="InterPro" id="IPR021896">
    <property type="entry name" value="THAP9-like_HTH"/>
</dbReference>
<dbReference type="Pfam" id="PF21787">
    <property type="entry name" value="TNP-like_RNaseH_N"/>
    <property type="match status" value="1"/>
</dbReference>
<feature type="domain" description="Transposable element P transposase-like RNase H C-terminal" evidence="4">
    <location>
        <begin position="415"/>
        <end position="447"/>
    </location>
</feature>
<feature type="domain" description="Transposable element P transposase-like RNase H" evidence="2">
    <location>
        <begin position="59"/>
        <end position="191"/>
    </location>
</feature>
<dbReference type="Pfam" id="PF12017">
    <property type="entry name" value="Tnp_P_element"/>
    <property type="match status" value="1"/>
</dbReference>
<evidence type="ECO:0000313" key="7">
    <source>
        <dbReference type="RefSeq" id="XP_030758399.1"/>
    </source>
</evidence>
<dbReference type="InterPro" id="IPR048366">
    <property type="entry name" value="TNP-like_GBD"/>
</dbReference>
<accession>A0A6J2Y3K8</accession>
<feature type="domain" description="Transposable element P transposase-like GTP-binding insertion" evidence="3">
    <location>
        <begin position="223"/>
        <end position="344"/>
    </location>
</feature>
<dbReference type="GeneID" id="115884077"/>
<organism evidence="5 6">
    <name type="scientific">Sitophilus oryzae</name>
    <name type="common">Rice weevil</name>
    <name type="synonym">Curculio oryzae</name>
    <dbReference type="NCBI Taxonomy" id="7048"/>
    <lineage>
        <taxon>Eukaryota</taxon>
        <taxon>Metazoa</taxon>
        <taxon>Ecdysozoa</taxon>
        <taxon>Arthropoda</taxon>
        <taxon>Hexapoda</taxon>
        <taxon>Insecta</taxon>
        <taxon>Pterygota</taxon>
        <taxon>Neoptera</taxon>
        <taxon>Endopterygota</taxon>
        <taxon>Coleoptera</taxon>
        <taxon>Polyphaga</taxon>
        <taxon>Cucujiformia</taxon>
        <taxon>Curculionidae</taxon>
        <taxon>Dryophthorinae</taxon>
        <taxon>Sitophilus</taxon>
    </lineage>
</organism>
<dbReference type="RefSeq" id="XP_030758398.1">
    <property type="nucleotide sequence ID" value="XM_030902538.1"/>
</dbReference>
<evidence type="ECO:0000259" key="1">
    <source>
        <dbReference type="Pfam" id="PF12017"/>
    </source>
</evidence>
<name>A0A6J2Y3K8_SITOR</name>
<protein>
    <submittedName>
        <fullName evidence="6 7">Uncharacterized protein LOC115884077</fullName>
    </submittedName>
</protein>
<feature type="domain" description="THAP9-like helix-turn-helix" evidence="1">
    <location>
        <begin position="10"/>
        <end position="50"/>
    </location>
</feature>
<dbReference type="InterPro" id="IPR048365">
    <property type="entry name" value="TNP-like_RNaseH_N"/>
</dbReference>
<dbReference type="InterPro" id="IPR048367">
    <property type="entry name" value="TNP-like_RNaseH_C"/>
</dbReference>
<gene>
    <name evidence="6 7" type="primary">LOC115884077</name>
</gene>
<dbReference type="KEGG" id="soy:115884077"/>
<evidence type="ECO:0000313" key="6">
    <source>
        <dbReference type="RefSeq" id="XP_030758398.1"/>
    </source>
</evidence>
<keyword evidence="5" id="KW-1185">Reference proteome</keyword>
<sequence>MQLKQQNVKPKGRRFTYEDKLFALTLFKNSPKGYRLLCNFFALPTPRTLNSLLRMVSLESGINKVLFDSLKEHVLKMNSLDRYCTVIFDEVALEPALVYLKKKDYFIGFQDNGANERLPLFADKAMVFMARGIHKKWKQPLCYFFNAGGMKSDVLANCIKLVITECKSIGLKVIGTVCDQGSANIKAINLLYEETKNIDVERSNYFGFLVDGEEVVPFYDPPHLLKGIRNNLFTYNCRFKWRNNKIETASWTDIRTLYELEEKEEDYKMCTKLTDIHVHNKKKMKVSIAAQVFSQRVASLMRGLARLGPQHMPPSGLETAELLLFMDKAFDSLNGGAIFNKSGKELQRAVSDTTKHEEFWKEAIEVFNSMEFFNDKRKRILPPSIKNWCHTLKAFLYIWPKLKNDGFKFLCSRNINQDPLENFFGRIRSHGSRNVYPTCYSFVASFKTIMLGSIVSLSQNCNCEEDGTVMLHNLKKLIIREHIQYPIPLENLIEGITVPNTINYSLVKNGTLTYIAGYIGKRILKLVKGCDKCKADLIGDLTDLNSEDKFVIRSRSFRINSLLAPTTNFSKIFKKCIYILENTVPRICHKNNIGSILKFIILTNINSLLNCTQHDTLDMVISFIVDFHLNTWTKRVNKILKGKIQCTSSSDPIKILARKQFLKHKSFSLKMRNT</sequence>
<dbReference type="AlphaFoldDB" id="A0A6J2Y3K8"/>
<evidence type="ECO:0000313" key="5">
    <source>
        <dbReference type="Proteomes" id="UP000504635"/>
    </source>
</evidence>
<evidence type="ECO:0000259" key="2">
    <source>
        <dbReference type="Pfam" id="PF21787"/>
    </source>
</evidence>
<reference evidence="6 7" key="1">
    <citation type="submission" date="2025-04" db="UniProtKB">
        <authorList>
            <consortium name="RefSeq"/>
        </authorList>
    </citation>
    <scope>IDENTIFICATION</scope>
    <source>
        <tissue evidence="6 7">Gonads</tissue>
    </source>
</reference>
<proteinExistence type="predicted"/>
<evidence type="ECO:0000259" key="4">
    <source>
        <dbReference type="Pfam" id="PF21789"/>
    </source>
</evidence>
<evidence type="ECO:0000259" key="3">
    <source>
        <dbReference type="Pfam" id="PF21788"/>
    </source>
</evidence>
<dbReference type="RefSeq" id="XP_030758399.1">
    <property type="nucleotide sequence ID" value="XM_030902539.1"/>
</dbReference>
<dbReference type="OrthoDB" id="7440550at2759"/>